<dbReference type="InterPro" id="IPR001387">
    <property type="entry name" value="Cro/C1-type_HTH"/>
</dbReference>
<keyword evidence="1" id="KW-0238">DNA-binding</keyword>
<dbReference type="EMBL" id="JARAWP010000022">
    <property type="protein sequence ID" value="MDX3022761.1"/>
    <property type="molecule type" value="Genomic_DNA"/>
</dbReference>
<dbReference type="AlphaFoldDB" id="A0AAP6BB63"/>
<dbReference type="Gene3D" id="1.10.260.40">
    <property type="entry name" value="lambda repressor-like DNA-binding domains"/>
    <property type="match status" value="1"/>
</dbReference>
<dbReference type="CDD" id="cd02209">
    <property type="entry name" value="cupin_XRE_C"/>
    <property type="match status" value="1"/>
</dbReference>
<keyword evidence="5" id="KW-1185">Reference proteome</keyword>
<proteinExistence type="predicted"/>
<dbReference type="Proteomes" id="UP001272987">
    <property type="component" value="Unassembled WGS sequence"/>
</dbReference>
<evidence type="ECO:0000313" key="6">
    <source>
        <dbReference type="Proteomes" id="UP001282288"/>
    </source>
</evidence>
<dbReference type="CDD" id="cd00093">
    <property type="entry name" value="HTH_XRE"/>
    <property type="match status" value="1"/>
</dbReference>
<gene>
    <name evidence="3" type="ORF">PV399_17000</name>
    <name evidence="4" type="ORF">PV666_33505</name>
</gene>
<dbReference type="PANTHER" id="PTHR46797">
    <property type="entry name" value="HTH-TYPE TRANSCRIPTIONAL REGULATOR"/>
    <property type="match status" value="1"/>
</dbReference>
<dbReference type="InterPro" id="IPR014710">
    <property type="entry name" value="RmlC-like_jellyroll"/>
</dbReference>
<evidence type="ECO:0000313" key="3">
    <source>
        <dbReference type="EMBL" id="MDX2961403.1"/>
    </source>
</evidence>
<feature type="domain" description="HTH cro/C1-type" evidence="2">
    <location>
        <begin position="12"/>
        <end position="66"/>
    </location>
</feature>
<dbReference type="GO" id="GO:0003700">
    <property type="term" value="F:DNA-binding transcription factor activity"/>
    <property type="evidence" value="ECO:0007669"/>
    <property type="project" value="TreeGrafter"/>
</dbReference>
<comment type="caution">
    <text evidence="3">The sequence shown here is derived from an EMBL/GenBank/DDBJ whole genome shotgun (WGS) entry which is preliminary data.</text>
</comment>
<accession>A0AAP6BB63</accession>
<reference evidence="3 5" key="1">
    <citation type="journal article" date="2023" name="Microb. Genom.">
        <title>Mesoterricola silvestris gen. nov., sp. nov., Mesoterricola sediminis sp. nov., Geothrix oryzae sp. nov., Geothrix edaphica sp. nov., Geothrix rubra sp. nov., and Geothrix limicola sp. nov., six novel members of Acidobacteriota isolated from soils.</title>
        <authorList>
            <person name="Weisberg A.J."/>
            <person name="Pearce E."/>
            <person name="Kramer C.G."/>
            <person name="Chang J.H."/>
            <person name="Clarke C.R."/>
        </authorList>
    </citation>
    <scope>NUCLEOTIDE SEQUENCE</scope>
    <source>
        <strain evidence="4 5">NB05-1H</strain>
        <strain evidence="3">NRRL_B-16521</strain>
    </source>
</reference>
<evidence type="ECO:0000313" key="4">
    <source>
        <dbReference type="EMBL" id="MDX3022761.1"/>
    </source>
</evidence>
<evidence type="ECO:0000259" key="2">
    <source>
        <dbReference type="PROSITE" id="PS50943"/>
    </source>
</evidence>
<dbReference type="PROSITE" id="PS50943">
    <property type="entry name" value="HTH_CROC1"/>
    <property type="match status" value="1"/>
</dbReference>
<dbReference type="GO" id="GO:0005829">
    <property type="term" value="C:cytosol"/>
    <property type="evidence" value="ECO:0007669"/>
    <property type="project" value="TreeGrafter"/>
</dbReference>
<dbReference type="GO" id="GO:0003677">
    <property type="term" value="F:DNA binding"/>
    <property type="evidence" value="ECO:0007669"/>
    <property type="project" value="UniProtKB-KW"/>
</dbReference>
<dbReference type="SUPFAM" id="SSF47413">
    <property type="entry name" value="lambda repressor-like DNA-binding domains"/>
    <property type="match status" value="1"/>
</dbReference>
<evidence type="ECO:0000256" key="1">
    <source>
        <dbReference type="ARBA" id="ARBA00023125"/>
    </source>
</evidence>
<dbReference type="Proteomes" id="UP001282288">
    <property type="component" value="Unassembled WGS sequence"/>
</dbReference>
<organism evidence="3 6">
    <name type="scientific">Streptomyces acidiscabies</name>
    <dbReference type="NCBI Taxonomy" id="42234"/>
    <lineage>
        <taxon>Bacteria</taxon>
        <taxon>Bacillati</taxon>
        <taxon>Actinomycetota</taxon>
        <taxon>Actinomycetes</taxon>
        <taxon>Kitasatosporales</taxon>
        <taxon>Streptomycetaceae</taxon>
        <taxon>Streptomyces</taxon>
    </lineage>
</organism>
<evidence type="ECO:0000313" key="5">
    <source>
        <dbReference type="Proteomes" id="UP001272987"/>
    </source>
</evidence>
<dbReference type="GeneID" id="69812898"/>
<sequence length="191" mass="20595">MTKLGTTLAENVRRLREARGLSLNQLAERSGVAKATLSKVERENTNPTLDTITAIGEALGVDPISLLRSEEPSGVEVVRANEGLDISDSASIGRVVKSTLVGSVFIEIHHQIFRSGHSETSMSHGKGAREHVFVRSGSIQVGPLEQPAIISAGDYANYAADEPHRWVVQGKRDAEVWIVHTIPHPAGHIVT</sequence>
<dbReference type="InterPro" id="IPR010982">
    <property type="entry name" value="Lambda_DNA-bd_dom_sf"/>
</dbReference>
<dbReference type="SUPFAM" id="SSF51182">
    <property type="entry name" value="RmlC-like cupins"/>
    <property type="match status" value="1"/>
</dbReference>
<dbReference type="Gene3D" id="2.60.120.10">
    <property type="entry name" value="Jelly Rolls"/>
    <property type="match status" value="1"/>
</dbReference>
<dbReference type="EMBL" id="JARAWC010000011">
    <property type="protein sequence ID" value="MDX2961403.1"/>
    <property type="molecule type" value="Genomic_DNA"/>
</dbReference>
<dbReference type="Pfam" id="PF01381">
    <property type="entry name" value="HTH_3"/>
    <property type="match status" value="1"/>
</dbReference>
<dbReference type="InterPro" id="IPR050807">
    <property type="entry name" value="TransReg_Diox_bact_type"/>
</dbReference>
<dbReference type="RefSeq" id="WP_223786429.1">
    <property type="nucleotide sequence ID" value="NZ_BCMK01000003.1"/>
</dbReference>
<protein>
    <submittedName>
        <fullName evidence="3">XRE family transcriptional regulator</fullName>
    </submittedName>
</protein>
<dbReference type="PANTHER" id="PTHR46797:SF1">
    <property type="entry name" value="METHYLPHOSPHONATE SYNTHASE"/>
    <property type="match status" value="1"/>
</dbReference>
<dbReference type="InterPro" id="IPR011051">
    <property type="entry name" value="RmlC_Cupin_sf"/>
</dbReference>
<dbReference type="SMART" id="SM00530">
    <property type="entry name" value="HTH_XRE"/>
    <property type="match status" value="1"/>
</dbReference>
<name>A0AAP6BB63_9ACTN</name>